<dbReference type="EMBL" id="JANRMS010000167">
    <property type="protein sequence ID" value="KAJ3545040.1"/>
    <property type="molecule type" value="Genomic_DNA"/>
</dbReference>
<organism evidence="1 2">
    <name type="scientific">Fusarium decemcellulare</name>
    <dbReference type="NCBI Taxonomy" id="57161"/>
    <lineage>
        <taxon>Eukaryota</taxon>
        <taxon>Fungi</taxon>
        <taxon>Dikarya</taxon>
        <taxon>Ascomycota</taxon>
        <taxon>Pezizomycotina</taxon>
        <taxon>Sordariomycetes</taxon>
        <taxon>Hypocreomycetidae</taxon>
        <taxon>Hypocreales</taxon>
        <taxon>Nectriaceae</taxon>
        <taxon>Fusarium</taxon>
        <taxon>Fusarium decemcellulare species complex</taxon>
    </lineage>
</organism>
<evidence type="ECO:0000313" key="2">
    <source>
        <dbReference type="Proteomes" id="UP001148629"/>
    </source>
</evidence>
<reference evidence="1" key="1">
    <citation type="submission" date="2022-08" db="EMBL/GenBank/DDBJ databases">
        <title>Genome Sequence of Fusarium decemcellulare.</title>
        <authorList>
            <person name="Buettner E."/>
        </authorList>
    </citation>
    <scope>NUCLEOTIDE SEQUENCE</scope>
    <source>
        <strain evidence="1">Babe19</strain>
    </source>
</reference>
<sequence>MAGNQPHEKQGLMATSQTHEDPNNEAKRKPSFPTLRESAPSWFWRVGMPAMLIAIPSAYVFLIGAVAYLHNKNQSQFGDGVLEILQIASTLWPISFAAVMGPCLKTLALHRAEKGSALGSLEFLLTSQTTAAAFKNLVTLGSFQFWTLGIAMVWCLSPLGGQAAVRSLHVHPYSRSLNTDAIYYPGSNISDLNSFMNSSGDVGVLSGYSAQKDLMLDMRSLVIASFSTPDILISHANGSTDDFDDVVRSLGGRKQAARLGRRDLWKNVRIPFMELLPNYNAQDPTTWLSVPTDSVVPYASLLGIPIRGGSFNRTGNSTMVVKSRYQTLSCGPDFNATEWIKPGATQLLLHNTSEEYLPSQYEQASPNGGHPNIILDVLNTTETIMGHRFRLLFPDTDVEPSSKLQLLVGGECTTSRWETTTFLRKCEVSTSYIDIEVTCVRSDPIDEILCQAERVRHTPEFPISGNLTALSGMNAMNGILWEMPFTTASYHIAGTNSTNATSRAACFSDVPRQAFEARLATALNTFIMATYKPSVLTGGDGTSLRDRDGMWKSSTATWTEFTDSIYVLDNAWFCISLISTLVLFSCAIVNVVIRAFIRAPDFLDGVVGLTRDSPYIDVPQEGSGMSGSDRLQMIKDIRVRICDVQPDSESGRVALTTRVDNRKLDWGRRYC</sequence>
<gene>
    <name evidence="1" type="ORF">NM208_g2712</name>
</gene>
<dbReference type="Proteomes" id="UP001148629">
    <property type="component" value="Unassembled WGS sequence"/>
</dbReference>
<name>A0ACC1SRR3_9HYPO</name>
<evidence type="ECO:0000313" key="1">
    <source>
        <dbReference type="EMBL" id="KAJ3545040.1"/>
    </source>
</evidence>
<proteinExistence type="predicted"/>
<accession>A0ACC1SRR3</accession>
<comment type="caution">
    <text evidence="1">The sequence shown here is derived from an EMBL/GenBank/DDBJ whole genome shotgun (WGS) entry which is preliminary data.</text>
</comment>
<keyword evidence="2" id="KW-1185">Reference proteome</keyword>
<protein>
    <submittedName>
        <fullName evidence="1">Uncharacterized protein</fullName>
    </submittedName>
</protein>